<keyword evidence="2" id="KW-0444">Lipid biosynthesis</keyword>
<dbReference type="GO" id="GO:0046872">
    <property type="term" value="F:metal ion binding"/>
    <property type="evidence" value="ECO:0007669"/>
    <property type="project" value="UniProtKB-KW"/>
</dbReference>
<dbReference type="GO" id="GO:0005524">
    <property type="term" value="F:ATP binding"/>
    <property type="evidence" value="ECO:0007669"/>
    <property type="project" value="UniProtKB-KW"/>
</dbReference>
<dbReference type="GO" id="GO:0008654">
    <property type="term" value="P:phospholipid biosynthetic process"/>
    <property type="evidence" value="ECO:0007669"/>
    <property type="project" value="UniProtKB-KW"/>
</dbReference>
<sequence>MIHFSAEIKLARLPSWETAVRTKIIVNPMANKGNCGKRWLQICAELEKHLGPLASSDVAMTRAPNHATQLAREAIDAGYRRLVSVGGDGTFSEMMNGVIADDRPIASDLVLAQLPGGTSNELSRSFGQLSLAEASKAIAMGHTRDIDVFRADAKGYAGGQVTRYGFVLAIVGAAATISWRAQRVPLLKRLGPISYVLMTAFTSLTYSPRYYRIQIDDEAEQRLPMWSLMLCSFDGAGEGLMLAPGADPADRKLDLIMVGDMGRWESLTRIVPNLADGSYLEHPKVSRRHASRITIDSDDMIRADVDGESIGQLPMSVTMLPFHLKVAAVNRS</sequence>
<dbReference type="InterPro" id="IPR017438">
    <property type="entry name" value="ATP-NAD_kinase_N"/>
</dbReference>
<keyword evidence="9" id="KW-0443">Lipid metabolism</keyword>
<evidence type="ECO:0000259" key="12">
    <source>
        <dbReference type="PROSITE" id="PS50146"/>
    </source>
</evidence>
<dbReference type="InterPro" id="IPR045540">
    <property type="entry name" value="YegS/DAGK_C"/>
</dbReference>
<dbReference type="InterPro" id="IPR005218">
    <property type="entry name" value="Diacylglycerol/lipid_kinase"/>
</dbReference>
<accession>A0A0R3ME80</accession>
<evidence type="ECO:0000256" key="6">
    <source>
        <dbReference type="ARBA" id="ARBA00022777"/>
    </source>
</evidence>
<dbReference type="GO" id="GO:0016301">
    <property type="term" value="F:kinase activity"/>
    <property type="evidence" value="ECO:0007669"/>
    <property type="project" value="UniProtKB-KW"/>
</dbReference>
<evidence type="ECO:0000256" key="8">
    <source>
        <dbReference type="ARBA" id="ARBA00022842"/>
    </source>
</evidence>
<dbReference type="InterPro" id="IPR001206">
    <property type="entry name" value="Diacylglycerol_kinase_cat_dom"/>
</dbReference>
<evidence type="ECO:0000256" key="5">
    <source>
        <dbReference type="ARBA" id="ARBA00022741"/>
    </source>
</evidence>
<dbReference type="AlphaFoldDB" id="A0A0R3ME80"/>
<dbReference type="EMBL" id="LLYB01000114">
    <property type="protein sequence ID" value="KRR17758.1"/>
    <property type="molecule type" value="Genomic_DNA"/>
</dbReference>
<keyword evidence="5" id="KW-0547">Nucleotide-binding</keyword>
<proteinExistence type="predicted"/>
<dbReference type="PROSITE" id="PS50146">
    <property type="entry name" value="DAGK"/>
    <property type="match status" value="1"/>
</dbReference>
<name>A0A0R3ME80_9BRAD</name>
<keyword evidence="8" id="KW-0460">Magnesium</keyword>
<dbReference type="Pfam" id="PF00781">
    <property type="entry name" value="DAGK_cat"/>
    <property type="match status" value="1"/>
</dbReference>
<evidence type="ECO:0000313" key="14">
    <source>
        <dbReference type="Proteomes" id="UP000051660"/>
    </source>
</evidence>
<dbReference type="SUPFAM" id="SSF111331">
    <property type="entry name" value="NAD kinase/diacylglycerol kinase-like"/>
    <property type="match status" value="1"/>
</dbReference>
<dbReference type="PANTHER" id="PTHR12358:SF106">
    <property type="entry name" value="LIPID KINASE YEGS"/>
    <property type="match status" value="1"/>
</dbReference>
<keyword evidence="4" id="KW-0479">Metal-binding</keyword>
<dbReference type="Proteomes" id="UP000051660">
    <property type="component" value="Unassembled WGS sequence"/>
</dbReference>
<dbReference type="Gene3D" id="3.40.50.10330">
    <property type="entry name" value="Probable inorganic polyphosphate/atp-NAD kinase, domain 1"/>
    <property type="match status" value="1"/>
</dbReference>
<keyword evidence="6" id="KW-0418">Kinase</keyword>
<keyword evidence="11" id="KW-1208">Phospholipid metabolism</keyword>
<keyword evidence="10" id="KW-0594">Phospholipid biosynthesis</keyword>
<evidence type="ECO:0000256" key="11">
    <source>
        <dbReference type="ARBA" id="ARBA00023264"/>
    </source>
</evidence>
<dbReference type="NCBIfam" id="TIGR00147">
    <property type="entry name" value="YegS/Rv2252/BmrU family lipid kinase"/>
    <property type="match status" value="1"/>
</dbReference>
<dbReference type="PANTHER" id="PTHR12358">
    <property type="entry name" value="SPHINGOSINE KINASE"/>
    <property type="match status" value="1"/>
</dbReference>
<keyword evidence="3" id="KW-0808">Transferase</keyword>
<evidence type="ECO:0000256" key="3">
    <source>
        <dbReference type="ARBA" id="ARBA00022679"/>
    </source>
</evidence>
<dbReference type="InterPro" id="IPR016064">
    <property type="entry name" value="NAD/diacylglycerol_kinase_sf"/>
</dbReference>
<feature type="domain" description="DAGKc" evidence="12">
    <location>
        <begin position="17"/>
        <end position="155"/>
    </location>
</feature>
<evidence type="ECO:0000256" key="9">
    <source>
        <dbReference type="ARBA" id="ARBA00023098"/>
    </source>
</evidence>
<protein>
    <recommendedName>
        <fullName evidence="12">DAGKc domain-containing protein</fullName>
    </recommendedName>
</protein>
<evidence type="ECO:0000256" key="7">
    <source>
        <dbReference type="ARBA" id="ARBA00022840"/>
    </source>
</evidence>
<evidence type="ECO:0000256" key="2">
    <source>
        <dbReference type="ARBA" id="ARBA00022516"/>
    </source>
</evidence>
<evidence type="ECO:0000256" key="10">
    <source>
        <dbReference type="ARBA" id="ARBA00023209"/>
    </source>
</evidence>
<dbReference type="GO" id="GO:0005886">
    <property type="term" value="C:plasma membrane"/>
    <property type="evidence" value="ECO:0007669"/>
    <property type="project" value="TreeGrafter"/>
</dbReference>
<evidence type="ECO:0000313" key="13">
    <source>
        <dbReference type="EMBL" id="KRR17758.1"/>
    </source>
</evidence>
<dbReference type="InterPro" id="IPR050187">
    <property type="entry name" value="Lipid_Phosphate_FormReg"/>
</dbReference>
<organism evidence="13 14">
    <name type="scientific">Bradyrhizobium lablabi</name>
    <dbReference type="NCBI Taxonomy" id="722472"/>
    <lineage>
        <taxon>Bacteria</taxon>
        <taxon>Pseudomonadati</taxon>
        <taxon>Pseudomonadota</taxon>
        <taxon>Alphaproteobacteria</taxon>
        <taxon>Hyphomicrobiales</taxon>
        <taxon>Nitrobacteraceae</taxon>
        <taxon>Bradyrhizobium</taxon>
    </lineage>
</organism>
<dbReference type="STRING" id="722472.SAMN05444321_7618"/>
<evidence type="ECO:0000256" key="4">
    <source>
        <dbReference type="ARBA" id="ARBA00022723"/>
    </source>
</evidence>
<dbReference type="Gene3D" id="2.60.200.40">
    <property type="match status" value="1"/>
</dbReference>
<dbReference type="Pfam" id="PF19279">
    <property type="entry name" value="YegS_C"/>
    <property type="match status" value="1"/>
</dbReference>
<comment type="caution">
    <text evidence="13">The sequence shown here is derived from an EMBL/GenBank/DDBJ whole genome shotgun (WGS) entry which is preliminary data.</text>
</comment>
<dbReference type="SMART" id="SM00046">
    <property type="entry name" value="DAGKc"/>
    <property type="match status" value="1"/>
</dbReference>
<evidence type="ECO:0000256" key="1">
    <source>
        <dbReference type="ARBA" id="ARBA00001946"/>
    </source>
</evidence>
<comment type="cofactor">
    <cofactor evidence="1">
        <name>Mg(2+)</name>
        <dbReference type="ChEBI" id="CHEBI:18420"/>
    </cofactor>
</comment>
<reference evidence="13 14" key="1">
    <citation type="submission" date="2014-03" db="EMBL/GenBank/DDBJ databases">
        <title>Bradyrhizobium valentinum sp. nov., isolated from effective nodules of Lupinus mariae-josephae, a lupine endemic of basic-lime soils in Eastern Spain.</title>
        <authorList>
            <person name="Duran D."/>
            <person name="Rey L."/>
            <person name="Navarro A."/>
            <person name="Busquets A."/>
            <person name="Imperial J."/>
            <person name="Ruiz-Argueso T."/>
        </authorList>
    </citation>
    <scope>NUCLEOTIDE SEQUENCE [LARGE SCALE GENOMIC DNA]</scope>
    <source>
        <strain evidence="13 14">CCBAU 23086</strain>
    </source>
</reference>
<gene>
    <name evidence="13" type="ORF">CQ14_36310</name>
</gene>
<keyword evidence="7" id="KW-0067">ATP-binding</keyword>